<evidence type="ECO:0000313" key="2">
    <source>
        <dbReference type="EMBL" id="QDX94848.1"/>
    </source>
</evidence>
<name>A0A518VCZ1_BRELA</name>
<dbReference type="InterPro" id="IPR010982">
    <property type="entry name" value="Lambda_DNA-bd_dom_sf"/>
</dbReference>
<sequence length="65" mass="7415">MMKSRLKVILAERNMQQQDLLRLMKKPVSHGAMSKIVNGTIPKLETAADIAQALNIHIDDIWFLE</sequence>
<dbReference type="AlphaFoldDB" id="A0A518VCZ1"/>
<organism evidence="2 3">
    <name type="scientific">Brevibacillus laterosporus</name>
    <name type="common">Bacillus laterosporus</name>
    <dbReference type="NCBI Taxonomy" id="1465"/>
    <lineage>
        <taxon>Bacteria</taxon>
        <taxon>Bacillati</taxon>
        <taxon>Bacillota</taxon>
        <taxon>Bacilli</taxon>
        <taxon>Bacillales</taxon>
        <taxon>Paenibacillaceae</taxon>
        <taxon>Brevibacillus</taxon>
    </lineage>
</organism>
<feature type="domain" description="HTH cro/C1-type" evidence="1">
    <location>
        <begin position="28"/>
        <end position="61"/>
    </location>
</feature>
<accession>A0A518VCZ1</accession>
<dbReference type="InterPro" id="IPR001387">
    <property type="entry name" value="Cro/C1-type_HTH"/>
</dbReference>
<gene>
    <name evidence="2" type="ORF">EEL30_22715</name>
</gene>
<dbReference type="EMBL" id="CP033464">
    <property type="protein sequence ID" value="QDX94848.1"/>
    <property type="molecule type" value="Genomic_DNA"/>
</dbReference>
<dbReference type="OrthoDB" id="2680009at2"/>
<dbReference type="Gene3D" id="1.10.260.40">
    <property type="entry name" value="lambda repressor-like DNA-binding domains"/>
    <property type="match status" value="1"/>
</dbReference>
<dbReference type="Pfam" id="PF13443">
    <property type="entry name" value="HTH_26"/>
    <property type="match status" value="1"/>
</dbReference>
<proteinExistence type="predicted"/>
<dbReference type="SUPFAM" id="SSF47413">
    <property type="entry name" value="lambda repressor-like DNA-binding domains"/>
    <property type="match status" value="1"/>
</dbReference>
<dbReference type="CDD" id="cd00093">
    <property type="entry name" value="HTH_XRE"/>
    <property type="match status" value="1"/>
</dbReference>
<protein>
    <submittedName>
        <fullName evidence="2">Helix-turn-helix domain-containing protein</fullName>
    </submittedName>
</protein>
<keyword evidence="3" id="KW-1185">Reference proteome</keyword>
<reference evidence="2 3" key="1">
    <citation type="submission" date="2018-11" db="EMBL/GenBank/DDBJ databases">
        <title>Phylogenetic determinants of toxin gene distribution in genomes of Brevibacillus laterosporus.</title>
        <authorList>
            <person name="Glare T.R."/>
            <person name="Durrant A."/>
            <person name="Berry C."/>
            <person name="Palma L."/>
            <person name="Ormskirk M."/>
            <person name="Cox M.O."/>
        </authorList>
    </citation>
    <scope>NUCLEOTIDE SEQUENCE [LARGE SCALE GENOMIC DNA]</scope>
    <source>
        <strain evidence="2 3">1821L</strain>
    </source>
</reference>
<dbReference type="SMART" id="SM00530">
    <property type="entry name" value="HTH_XRE"/>
    <property type="match status" value="1"/>
</dbReference>
<dbReference type="GO" id="GO:0003677">
    <property type="term" value="F:DNA binding"/>
    <property type="evidence" value="ECO:0007669"/>
    <property type="project" value="InterPro"/>
</dbReference>
<evidence type="ECO:0000259" key="1">
    <source>
        <dbReference type="PROSITE" id="PS50943"/>
    </source>
</evidence>
<evidence type="ECO:0000313" key="3">
    <source>
        <dbReference type="Proteomes" id="UP000319432"/>
    </source>
</evidence>
<dbReference type="PROSITE" id="PS50943">
    <property type="entry name" value="HTH_CROC1"/>
    <property type="match status" value="1"/>
</dbReference>
<dbReference type="Proteomes" id="UP000319432">
    <property type="component" value="Chromosome"/>
</dbReference>